<sequence>MLYIKKLALICTISFYSNAWAEIDLHTDEPTEDPSTQLQSMKSLQSLKSVTLNAEAQAPLVHDLKNRHNVRTLFVETQDLPMVDIQLTFDAGAARDGEIESGLSGLSTMAAKLMREGTQKYTAQQIAAVFDETGAQFSVQSYRDMFVVRLRKLSDPKKLETALNMLLEVLKNSTFKPHSIGMVVSNTQVGQKQLKENPSRLMDIQFYRTVYGAHPYAEPISGTIGSTKKITSEHLKKFRDQFLVAQNMNIAITGKLTAKQALALSERISTGIRQGQAAQDLSQPQANTDFVIRHFPYSASQAYVTMGHIGPARATKDKLALDIANRMFGGGGFNSVLMQELRVKRGLAYSAYSSFVFSQAPGIFSLKFSTREDQLLESIQVAHQAMIKFVNEPIDAQRLAETKAGMLRSFPNYYSSNASMNSVLGSMGFYNEPNDYLSAYAERLSKITAEDVQKAVRTHIQPARLNLVILTSELDQNALRTMLQQNLNTSHTTPR</sequence>
<evidence type="ECO:0000256" key="1">
    <source>
        <dbReference type="SAM" id="SignalP"/>
    </source>
</evidence>
<dbReference type="PANTHER" id="PTHR11851">
    <property type="entry name" value="METALLOPROTEASE"/>
    <property type="match status" value="1"/>
</dbReference>
<evidence type="ECO:0000313" key="5">
    <source>
        <dbReference type="EMBL" id="QGA11151.1"/>
    </source>
</evidence>
<dbReference type="Proteomes" id="UP000327478">
    <property type="component" value="Chromosome"/>
</dbReference>
<accession>A0A5Q0P4Y2</accession>
<feature type="domain" description="Peptidase M16 N-terminal" evidence="2">
    <location>
        <begin position="80"/>
        <end position="223"/>
    </location>
</feature>
<dbReference type="InterPro" id="IPR011765">
    <property type="entry name" value="Pept_M16_N"/>
</dbReference>
<organism evidence="4 7">
    <name type="scientific">Acinetobacter wanghuae</name>
    <dbReference type="NCBI Taxonomy" id="2662362"/>
    <lineage>
        <taxon>Bacteria</taxon>
        <taxon>Pseudomonadati</taxon>
        <taxon>Pseudomonadota</taxon>
        <taxon>Gammaproteobacteria</taxon>
        <taxon>Moraxellales</taxon>
        <taxon>Moraxellaceae</taxon>
        <taxon>Acinetobacter</taxon>
    </lineage>
</organism>
<dbReference type="Gene3D" id="3.30.830.10">
    <property type="entry name" value="Metalloenzyme, LuxS/M16 peptidase-like"/>
    <property type="match status" value="2"/>
</dbReference>
<dbReference type="EMBL" id="WITK01000002">
    <property type="protein sequence ID" value="MQW91300.1"/>
    <property type="molecule type" value="Genomic_DNA"/>
</dbReference>
<proteinExistence type="predicted"/>
<keyword evidence="6" id="KW-1185">Reference proteome</keyword>
<dbReference type="AlphaFoldDB" id="A0A5Q0P4Y2"/>
<evidence type="ECO:0000259" key="3">
    <source>
        <dbReference type="Pfam" id="PF05193"/>
    </source>
</evidence>
<name>A0A5Q0P4Y2_9GAMM</name>
<keyword evidence="1" id="KW-0732">Signal</keyword>
<dbReference type="PANTHER" id="PTHR11851:SF224">
    <property type="entry name" value="PROCESSING PROTEASE"/>
    <property type="match status" value="1"/>
</dbReference>
<dbReference type="GO" id="GO:0046872">
    <property type="term" value="F:metal ion binding"/>
    <property type="evidence" value="ECO:0007669"/>
    <property type="project" value="InterPro"/>
</dbReference>
<evidence type="ECO:0000313" key="7">
    <source>
        <dbReference type="Proteomes" id="UP000480556"/>
    </source>
</evidence>
<dbReference type="Pfam" id="PF05193">
    <property type="entry name" value="Peptidase_M16_C"/>
    <property type="match status" value="1"/>
</dbReference>
<dbReference type="SUPFAM" id="SSF63411">
    <property type="entry name" value="LuxS/MPP-like metallohydrolase"/>
    <property type="match status" value="2"/>
</dbReference>
<dbReference type="Proteomes" id="UP000480556">
    <property type="component" value="Unassembled WGS sequence"/>
</dbReference>
<feature type="chain" id="PRO_5044623680" evidence="1">
    <location>
        <begin position="22"/>
        <end position="495"/>
    </location>
</feature>
<evidence type="ECO:0000313" key="4">
    <source>
        <dbReference type="EMBL" id="MQW91300.1"/>
    </source>
</evidence>
<dbReference type="Pfam" id="PF00675">
    <property type="entry name" value="Peptidase_M16"/>
    <property type="match status" value="1"/>
</dbReference>
<dbReference type="InterPro" id="IPR007863">
    <property type="entry name" value="Peptidase_M16_C"/>
</dbReference>
<reference evidence="6 7" key="1">
    <citation type="submission" date="2019-10" db="EMBL/GenBank/DDBJ databases">
        <authorList>
            <person name="Dong K."/>
        </authorList>
    </citation>
    <scope>NUCLEOTIDE SEQUENCE [LARGE SCALE GENOMIC DNA]</scope>
    <source>
        <strain evidence="5">Dk386</strain>
        <strain evidence="6">dk386</strain>
        <strain evidence="4">Dk771</strain>
        <strain evidence="7">dk771</strain>
    </source>
</reference>
<feature type="signal peptide" evidence="1">
    <location>
        <begin position="1"/>
        <end position="21"/>
    </location>
</feature>
<dbReference type="RefSeq" id="WP_153371545.1">
    <property type="nucleotide sequence ID" value="NZ_CP045650.1"/>
</dbReference>
<gene>
    <name evidence="5" type="ORF">GFH30_07015</name>
    <name evidence="4" type="ORF">GHJ48_02585</name>
</gene>
<dbReference type="InterPro" id="IPR011249">
    <property type="entry name" value="Metalloenz_LuxS/M16"/>
</dbReference>
<dbReference type="EMBL" id="CP045650">
    <property type="protein sequence ID" value="QGA11151.1"/>
    <property type="molecule type" value="Genomic_DNA"/>
</dbReference>
<evidence type="ECO:0000313" key="6">
    <source>
        <dbReference type="Proteomes" id="UP000327478"/>
    </source>
</evidence>
<protein>
    <submittedName>
        <fullName evidence="4">Insulinase family protein</fullName>
    </submittedName>
</protein>
<dbReference type="InterPro" id="IPR050361">
    <property type="entry name" value="MPP/UQCRC_Complex"/>
</dbReference>
<feature type="domain" description="Peptidase M16 C-terminal" evidence="3">
    <location>
        <begin position="229"/>
        <end position="405"/>
    </location>
</feature>
<evidence type="ECO:0000259" key="2">
    <source>
        <dbReference type="Pfam" id="PF00675"/>
    </source>
</evidence>